<keyword evidence="3" id="KW-0964">Secreted</keyword>
<dbReference type="GO" id="GO:0005576">
    <property type="term" value="C:extracellular region"/>
    <property type="evidence" value="ECO:0007669"/>
    <property type="project" value="UniProtKB-SubCell"/>
</dbReference>
<name>D6WII6_TRICA</name>
<dbReference type="Gene3D" id="3.90.176.10">
    <property type="entry name" value="Toxin ADP-ribosyltransferase, Chain A, domain 1"/>
    <property type="match status" value="1"/>
</dbReference>
<dbReference type="EMBL" id="KQ971334">
    <property type="protein sequence ID" value="EFA01081.2"/>
    <property type="molecule type" value="Genomic_DNA"/>
</dbReference>
<accession>D6WII6</accession>
<dbReference type="GO" id="GO:0090729">
    <property type="term" value="F:toxin activity"/>
    <property type="evidence" value="ECO:0007669"/>
    <property type="project" value="UniProtKB-KW"/>
</dbReference>
<dbReference type="PANTHER" id="PTHR10339:SF25">
    <property type="entry name" value="SECRETED EXOENZYME S"/>
    <property type="match status" value="1"/>
</dbReference>
<dbReference type="eggNOG" id="ENOG502RVR2">
    <property type="taxonomic scope" value="Eukaryota"/>
</dbReference>
<comment type="catalytic activity">
    <reaction evidence="9 10">
        <text>L-arginyl-[protein] + NAD(+) = N(omega)-(ADP-D-ribosyl)-L-arginyl-[protein] + nicotinamide + H(+)</text>
        <dbReference type="Rhea" id="RHEA:19149"/>
        <dbReference type="Rhea" id="RHEA-COMP:10532"/>
        <dbReference type="Rhea" id="RHEA-COMP:15087"/>
        <dbReference type="ChEBI" id="CHEBI:15378"/>
        <dbReference type="ChEBI" id="CHEBI:17154"/>
        <dbReference type="ChEBI" id="CHEBI:29965"/>
        <dbReference type="ChEBI" id="CHEBI:57540"/>
        <dbReference type="ChEBI" id="CHEBI:142554"/>
        <dbReference type="EC" id="2.4.2.31"/>
    </reaction>
</comment>
<keyword evidence="4" id="KW-0800">Toxin</keyword>
<evidence type="ECO:0000256" key="9">
    <source>
        <dbReference type="ARBA" id="ARBA00047597"/>
    </source>
</evidence>
<evidence type="ECO:0000256" key="4">
    <source>
        <dbReference type="ARBA" id="ARBA00022656"/>
    </source>
</evidence>
<evidence type="ECO:0000256" key="10">
    <source>
        <dbReference type="RuleBase" id="RU361228"/>
    </source>
</evidence>
<evidence type="ECO:0000313" key="11">
    <source>
        <dbReference type="EMBL" id="EFA01081.2"/>
    </source>
</evidence>
<evidence type="ECO:0000313" key="12">
    <source>
        <dbReference type="Proteomes" id="UP000007266"/>
    </source>
</evidence>
<dbReference type="GO" id="GO:0106274">
    <property type="term" value="F:NAD+-protein-arginine ADP-ribosyltransferase activity"/>
    <property type="evidence" value="ECO:0007669"/>
    <property type="project" value="UniProtKB-EC"/>
</dbReference>
<organism evidence="11 12">
    <name type="scientific">Tribolium castaneum</name>
    <name type="common">Red flour beetle</name>
    <dbReference type="NCBI Taxonomy" id="7070"/>
    <lineage>
        <taxon>Eukaryota</taxon>
        <taxon>Metazoa</taxon>
        <taxon>Ecdysozoa</taxon>
        <taxon>Arthropoda</taxon>
        <taxon>Hexapoda</taxon>
        <taxon>Insecta</taxon>
        <taxon>Pterygota</taxon>
        <taxon>Neoptera</taxon>
        <taxon>Endopterygota</taxon>
        <taxon>Coleoptera</taxon>
        <taxon>Polyphaga</taxon>
        <taxon>Cucujiformia</taxon>
        <taxon>Tenebrionidae</taxon>
        <taxon>Tenebrionidae incertae sedis</taxon>
        <taxon>Tribolium</taxon>
    </lineage>
</organism>
<dbReference type="InParanoid" id="D6WII6"/>
<dbReference type="Proteomes" id="UP000007266">
    <property type="component" value="Linkage group 3"/>
</dbReference>
<dbReference type="InterPro" id="IPR050999">
    <property type="entry name" value="ADP-ribosyltransferase_ARG"/>
</dbReference>
<dbReference type="GO" id="GO:0016779">
    <property type="term" value="F:nucleotidyltransferase activity"/>
    <property type="evidence" value="ECO:0007669"/>
    <property type="project" value="UniProtKB-KW"/>
</dbReference>
<evidence type="ECO:0000256" key="7">
    <source>
        <dbReference type="ARBA" id="ARBA00022695"/>
    </source>
</evidence>
<keyword evidence="10" id="KW-0521">NADP</keyword>
<dbReference type="FunFam" id="3.90.176.10:FF:000003">
    <property type="entry name" value="NAD(P)(+)--arginine ADP-ribosyltransferase"/>
    <property type="match status" value="1"/>
</dbReference>
<protein>
    <recommendedName>
        <fullName evidence="10">NAD(P)(+)--arginine ADP-ribosyltransferase</fullName>
        <ecNumber evidence="10">2.4.2.31</ecNumber>
    </recommendedName>
    <alternativeName>
        <fullName evidence="10">Mono(ADP-ribosyl)transferase</fullName>
    </alternativeName>
</protein>
<dbReference type="PANTHER" id="PTHR10339">
    <property type="entry name" value="ADP-RIBOSYLTRANSFERASE"/>
    <property type="match status" value="1"/>
</dbReference>
<dbReference type="Pfam" id="PF01129">
    <property type="entry name" value="ART"/>
    <property type="match status" value="1"/>
</dbReference>
<evidence type="ECO:0000256" key="1">
    <source>
        <dbReference type="ARBA" id="ARBA00004613"/>
    </source>
</evidence>
<comment type="similarity">
    <text evidence="2 10">Belongs to the Arg-specific ADP-ribosyltransferase family.</text>
</comment>
<evidence type="ECO:0000256" key="5">
    <source>
        <dbReference type="ARBA" id="ARBA00022676"/>
    </source>
</evidence>
<keyword evidence="6 10" id="KW-0808">Transferase</keyword>
<dbReference type="SUPFAM" id="SSF56399">
    <property type="entry name" value="ADP-ribosylation"/>
    <property type="match status" value="1"/>
</dbReference>
<reference evidence="11 12" key="1">
    <citation type="journal article" date="2008" name="Nature">
        <title>The genome of the model beetle and pest Tribolium castaneum.</title>
        <authorList>
            <consortium name="Tribolium Genome Sequencing Consortium"/>
            <person name="Richards S."/>
            <person name="Gibbs R.A."/>
            <person name="Weinstock G.M."/>
            <person name="Brown S.J."/>
            <person name="Denell R."/>
            <person name="Beeman R.W."/>
            <person name="Gibbs R."/>
            <person name="Beeman R.W."/>
            <person name="Brown S.J."/>
            <person name="Bucher G."/>
            <person name="Friedrich M."/>
            <person name="Grimmelikhuijzen C.J."/>
            <person name="Klingler M."/>
            <person name="Lorenzen M."/>
            <person name="Richards S."/>
            <person name="Roth S."/>
            <person name="Schroder R."/>
            <person name="Tautz D."/>
            <person name="Zdobnov E.M."/>
            <person name="Muzny D."/>
            <person name="Gibbs R.A."/>
            <person name="Weinstock G.M."/>
            <person name="Attaway T."/>
            <person name="Bell S."/>
            <person name="Buhay C.J."/>
            <person name="Chandrabose M.N."/>
            <person name="Chavez D."/>
            <person name="Clerk-Blankenburg K.P."/>
            <person name="Cree A."/>
            <person name="Dao M."/>
            <person name="Davis C."/>
            <person name="Chacko J."/>
            <person name="Dinh H."/>
            <person name="Dugan-Rocha S."/>
            <person name="Fowler G."/>
            <person name="Garner T.T."/>
            <person name="Garnes J."/>
            <person name="Gnirke A."/>
            <person name="Hawes A."/>
            <person name="Hernandez J."/>
            <person name="Hines S."/>
            <person name="Holder M."/>
            <person name="Hume J."/>
            <person name="Jhangiani S.N."/>
            <person name="Joshi V."/>
            <person name="Khan Z.M."/>
            <person name="Jackson L."/>
            <person name="Kovar C."/>
            <person name="Kowis A."/>
            <person name="Lee S."/>
            <person name="Lewis L.R."/>
            <person name="Margolis J."/>
            <person name="Morgan M."/>
            <person name="Nazareth L.V."/>
            <person name="Nguyen N."/>
            <person name="Okwuonu G."/>
            <person name="Parker D."/>
            <person name="Richards S."/>
            <person name="Ruiz S.J."/>
            <person name="Santibanez J."/>
            <person name="Savard J."/>
            <person name="Scherer S.E."/>
            <person name="Schneider B."/>
            <person name="Sodergren E."/>
            <person name="Tautz D."/>
            <person name="Vattahil S."/>
            <person name="Villasana D."/>
            <person name="White C.S."/>
            <person name="Wright R."/>
            <person name="Park Y."/>
            <person name="Beeman R.W."/>
            <person name="Lord J."/>
            <person name="Oppert B."/>
            <person name="Lorenzen M."/>
            <person name="Brown S."/>
            <person name="Wang L."/>
            <person name="Savard J."/>
            <person name="Tautz D."/>
            <person name="Richards S."/>
            <person name="Weinstock G."/>
            <person name="Gibbs R.A."/>
            <person name="Liu Y."/>
            <person name="Worley K."/>
            <person name="Weinstock G."/>
            <person name="Elsik C.G."/>
            <person name="Reese J.T."/>
            <person name="Elhaik E."/>
            <person name="Landan G."/>
            <person name="Graur D."/>
            <person name="Arensburger P."/>
            <person name="Atkinson P."/>
            <person name="Beeman R.W."/>
            <person name="Beidler J."/>
            <person name="Brown S.J."/>
            <person name="Demuth J.P."/>
            <person name="Drury D.W."/>
            <person name="Du Y.Z."/>
            <person name="Fujiwara H."/>
            <person name="Lorenzen M."/>
            <person name="Maselli V."/>
            <person name="Osanai M."/>
            <person name="Park Y."/>
            <person name="Robertson H.M."/>
            <person name="Tu Z."/>
            <person name="Wang J.J."/>
            <person name="Wang S."/>
            <person name="Richards S."/>
            <person name="Song H."/>
            <person name="Zhang L."/>
            <person name="Sodergren E."/>
            <person name="Werner D."/>
            <person name="Stanke M."/>
            <person name="Morgenstern B."/>
            <person name="Solovyev V."/>
            <person name="Kosarev P."/>
            <person name="Brown G."/>
            <person name="Chen H.C."/>
            <person name="Ermolaeva O."/>
            <person name="Hlavina W."/>
            <person name="Kapustin Y."/>
            <person name="Kiryutin B."/>
            <person name="Kitts P."/>
            <person name="Maglott D."/>
            <person name="Pruitt K."/>
            <person name="Sapojnikov V."/>
            <person name="Souvorov A."/>
            <person name="Mackey A.J."/>
            <person name="Waterhouse R.M."/>
            <person name="Wyder S."/>
            <person name="Zdobnov E.M."/>
            <person name="Zdobnov E.M."/>
            <person name="Wyder S."/>
            <person name="Kriventseva E.V."/>
            <person name="Kadowaki T."/>
            <person name="Bork P."/>
            <person name="Aranda M."/>
            <person name="Bao R."/>
            <person name="Beermann A."/>
            <person name="Berns N."/>
            <person name="Bolognesi R."/>
            <person name="Bonneton F."/>
            <person name="Bopp D."/>
            <person name="Brown S.J."/>
            <person name="Bucher G."/>
            <person name="Butts T."/>
            <person name="Chaumot A."/>
            <person name="Denell R.E."/>
            <person name="Ferrier D.E."/>
            <person name="Friedrich M."/>
            <person name="Gordon C.M."/>
            <person name="Jindra M."/>
            <person name="Klingler M."/>
            <person name="Lan Q."/>
            <person name="Lattorff H.M."/>
            <person name="Laudet V."/>
            <person name="von Levetsow C."/>
            <person name="Liu Z."/>
            <person name="Lutz R."/>
            <person name="Lynch J.A."/>
            <person name="da Fonseca R.N."/>
            <person name="Posnien N."/>
            <person name="Reuter R."/>
            <person name="Roth S."/>
            <person name="Savard J."/>
            <person name="Schinko J.B."/>
            <person name="Schmitt C."/>
            <person name="Schoppmeier M."/>
            <person name="Schroder R."/>
            <person name="Shippy T.D."/>
            <person name="Simonnet F."/>
            <person name="Marques-Souza H."/>
            <person name="Tautz D."/>
            <person name="Tomoyasu Y."/>
            <person name="Trauner J."/>
            <person name="Van der Zee M."/>
            <person name="Vervoort M."/>
            <person name="Wittkopp N."/>
            <person name="Wimmer E.A."/>
            <person name="Yang X."/>
            <person name="Jones A.K."/>
            <person name="Sattelle D.B."/>
            <person name="Ebert P.R."/>
            <person name="Nelson D."/>
            <person name="Scott J.G."/>
            <person name="Beeman R.W."/>
            <person name="Muthukrishnan S."/>
            <person name="Kramer K.J."/>
            <person name="Arakane Y."/>
            <person name="Beeman R.W."/>
            <person name="Zhu Q."/>
            <person name="Hogenkamp D."/>
            <person name="Dixit R."/>
            <person name="Oppert B."/>
            <person name="Jiang H."/>
            <person name="Zou Z."/>
            <person name="Marshall J."/>
            <person name="Elpidina E."/>
            <person name="Vinokurov K."/>
            <person name="Oppert C."/>
            <person name="Zou Z."/>
            <person name="Evans J."/>
            <person name="Lu Z."/>
            <person name="Zhao P."/>
            <person name="Sumathipala N."/>
            <person name="Altincicek B."/>
            <person name="Vilcinskas A."/>
            <person name="Williams M."/>
            <person name="Hultmark D."/>
            <person name="Hetru C."/>
            <person name="Jiang H."/>
            <person name="Grimmelikhuijzen C.J."/>
            <person name="Hauser F."/>
            <person name="Cazzamali G."/>
            <person name="Williamson M."/>
            <person name="Park Y."/>
            <person name="Li B."/>
            <person name="Tanaka Y."/>
            <person name="Predel R."/>
            <person name="Neupert S."/>
            <person name="Schachtner J."/>
            <person name="Verleyen P."/>
            <person name="Raible F."/>
            <person name="Bork P."/>
            <person name="Friedrich M."/>
            <person name="Walden K.K."/>
            <person name="Robertson H.M."/>
            <person name="Angeli S."/>
            <person name="Foret S."/>
            <person name="Bucher G."/>
            <person name="Schuetz S."/>
            <person name="Maleszka R."/>
            <person name="Wimmer E.A."/>
            <person name="Beeman R.W."/>
            <person name="Lorenzen M."/>
            <person name="Tomoyasu Y."/>
            <person name="Miller S.C."/>
            <person name="Grossmann D."/>
            <person name="Bucher G."/>
        </authorList>
    </citation>
    <scope>NUCLEOTIDE SEQUENCE [LARGE SCALE GENOMIC DNA]</scope>
    <source>
        <strain evidence="11 12">Georgia GA2</strain>
    </source>
</reference>
<evidence type="ECO:0000256" key="2">
    <source>
        <dbReference type="ARBA" id="ARBA00009558"/>
    </source>
</evidence>
<reference evidence="11 12" key="2">
    <citation type="journal article" date="2010" name="Nucleic Acids Res.">
        <title>BeetleBase in 2010: revisions to provide comprehensive genomic information for Tribolium castaneum.</title>
        <authorList>
            <person name="Kim H.S."/>
            <person name="Murphy T."/>
            <person name="Xia J."/>
            <person name="Caragea D."/>
            <person name="Park Y."/>
            <person name="Beeman R.W."/>
            <person name="Lorenzen M.D."/>
            <person name="Butcher S."/>
            <person name="Manak J.R."/>
            <person name="Brown S.J."/>
        </authorList>
    </citation>
    <scope>GENOME REANNOTATION</scope>
    <source>
        <strain evidence="11 12">Georgia GA2</strain>
    </source>
</reference>
<dbReference type="AlphaFoldDB" id="D6WII6"/>
<proteinExistence type="inferred from homology"/>
<evidence type="ECO:0000256" key="8">
    <source>
        <dbReference type="ARBA" id="ARBA00023026"/>
    </source>
</evidence>
<dbReference type="HOGENOM" id="CLU_1112570_0_0_1"/>
<dbReference type="PROSITE" id="PS51996">
    <property type="entry name" value="TR_MART"/>
    <property type="match status" value="1"/>
</dbReference>
<gene>
    <name evidence="11" type="primary">AUGUSTUS-3.0.2_04003</name>
    <name evidence="11" type="ORF">TcasGA2_TC004003</name>
</gene>
<keyword evidence="5 10" id="KW-0328">Glycosyltransferase</keyword>
<dbReference type="InterPro" id="IPR000768">
    <property type="entry name" value="ART"/>
</dbReference>
<keyword evidence="8" id="KW-0843">Virulence</keyword>
<dbReference type="PRINTS" id="PR00970">
    <property type="entry name" value="RIBTRNSFRASE"/>
</dbReference>
<sequence length="250" mass="28712">MSKKGAFDHLKRFVGTEAPIILPSVFDTPDSADDFPIAQIALNLSLEKIRLYLNRELAQNPTYYAVWQEATKIFEEDVATGKYEIIAPNEFYQAIISYTYVNGSLYVYSDFNAKSRQLTDIDSWNRFPYKSLYSLLAQSVNYVISMPNAIRDKIQIYRGLDFHFPCEVNQVVNFVQFSSFSCSKEIAEEFSGNGTVFQLRPPMKFGTAIGIQEYSVFYEQEEVLVMPWSVFVVKEVAQVDNRLEVVLENV</sequence>
<evidence type="ECO:0000256" key="3">
    <source>
        <dbReference type="ARBA" id="ARBA00022525"/>
    </source>
</evidence>
<comment type="subcellular location">
    <subcellularLocation>
        <location evidence="1">Secreted</location>
    </subcellularLocation>
</comment>
<keyword evidence="10" id="KW-0520">NAD</keyword>
<evidence type="ECO:0000256" key="6">
    <source>
        <dbReference type="ARBA" id="ARBA00022679"/>
    </source>
</evidence>
<keyword evidence="7" id="KW-0548">Nucleotidyltransferase</keyword>
<dbReference type="EC" id="2.4.2.31" evidence="10"/>
<dbReference type="GO" id="GO:0003950">
    <property type="term" value="F:NAD+ poly-ADP-ribosyltransferase activity"/>
    <property type="evidence" value="ECO:0000318"/>
    <property type="project" value="GO_Central"/>
</dbReference>
<dbReference type="OMA" id="HPDEYHI"/>
<keyword evidence="12" id="KW-1185">Reference proteome</keyword>